<gene>
    <name evidence="9" type="ORF">TAF16_1630</name>
</gene>
<comment type="subcellular location">
    <subcellularLocation>
        <location evidence="1">Cell membrane</location>
        <topology evidence="1">Lipid-anchor</topology>
    </subcellularLocation>
</comment>
<feature type="signal peptide" evidence="7">
    <location>
        <begin position="1"/>
        <end position="23"/>
    </location>
</feature>
<dbReference type="Proteomes" id="UP000078336">
    <property type="component" value="Unassembled WGS sequence"/>
</dbReference>
<keyword evidence="3" id="KW-1003">Cell membrane</keyword>
<dbReference type="PATRIC" id="fig|33934.7.peg.153"/>
<dbReference type="GO" id="GO:0005886">
    <property type="term" value="C:plasma membrane"/>
    <property type="evidence" value="ECO:0007669"/>
    <property type="project" value="UniProtKB-SubCell"/>
</dbReference>
<dbReference type="PROSITE" id="PS51257">
    <property type="entry name" value="PROKAR_LIPOPROTEIN"/>
    <property type="match status" value="1"/>
</dbReference>
<comment type="similarity">
    <text evidence="2">Belongs to the BMP lipoprotein family.</text>
</comment>
<dbReference type="OrthoDB" id="2556857at2"/>
<dbReference type="InterPro" id="IPR050957">
    <property type="entry name" value="BMP_lipoprotein"/>
</dbReference>
<evidence type="ECO:0000313" key="9">
    <source>
        <dbReference type="EMBL" id="OAO79311.1"/>
    </source>
</evidence>
<dbReference type="Pfam" id="PF02608">
    <property type="entry name" value="Bmp"/>
    <property type="match status" value="1"/>
</dbReference>
<dbReference type="InterPro" id="IPR003760">
    <property type="entry name" value="PnrA-like"/>
</dbReference>
<evidence type="ECO:0000256" key="1">
    <source>
        <dbReference type="ARBA" id="ARBA00004193"/>
    </source>
</evidence>
<dbReference type="AlphaFoldDB" id="A0A178TGM0"/>
<keyword evidence="6" id="KW-0449">Lipoprotein</keyword>
<evidence type="ECO:0000256" key="3">
    <source>
        <dbReference type="ARBA" id="ARBA00022475"/>
    </source>
</evidence>
<evidence type="ECO:0000313" key="10">
    <source>
        <dbReference type="Proteomes" id="UP000078336"/>
    </source>
</evidence>
<dbReference type="SUPFAM" id="SSF53822">
    <property type="entry name" value="Periplasmic binding protein-like I"/>
    <property type="match status" value="1"/>
</dbReference>
<dbReference type="CDD" id="cd06353">
    <property type="entry name" value="PBP1_Med-like"/>
    <property type="match status" value="1"/>
</dbReference>
<feature type="chain" id="PRO_5038643004" evidence="7">
    <location>
        <begin position="24"/>
        <end position="319"/>
    </location>
</feature>
<proteinExistence type="inferred from homology"/>
<evidence type="ECO:0000256" key="2">
    <source>
        <dbReference type="ARBA" id="ARBA00008610"/>
    </source>
</evidence>
<accession>A0A178TGM0</accession>
<comment type="caution">
    <text evidence="9">The sequence shown here is derived from an EMBL/GenBank/DDBJ whole genome shotgun (WGS) entry which is preliminary data.</text>
</comment>
<name>A0A178TGM0_9BACL</name>
<dbReference type="Gene3D" id="3.40.50.2300">
    <property type="match status" value="2"/>
</dbReference>
<evidence type="ECO:0000256" key="4">
    <source>
        <dbReference type="ARBA" id="ARBA00022729"/>
    </source>
</evidence>
<keyword evidence="4 7" id="KW-0732">Signal</keyword>
<reference evidence="9 10" key="1">
    <citation type="submission" date="2016-03" db="EMBL/GenBank/DDBJ databases">
        <title>Spore heat resistance.</title>
        <authorList>
            <person name="Boekhorst J."/>
            <person name="Berendsen E.M."/>
            <person name="Wells-Bennik M.H."/>
            <person name="Kuipers O.P."/>
        </authorList>
    </citation>
    <scope>NUCLEOTIDE SEQUENCE [LARGE SCALE GENOMIC DNA]</scope>
    <source>
        <strain evidence="9 10">AF16</strain>
    </source>
</reference>
<feature type="domain" description="ABC transporter substrate-binding protein PnrA-like" evidence="8">
    <location>
        <begin position="31"/>
        <end position="318"/>
    </location>
</feature>
<keyword evidence="5" id="KW-0472">Membrane</keyword>
<organism evidence="9 10">
    <name type="scientific">Anoxybacillus flavithermus</name>
    <dbReference type="NCBI Taxonomy" id="33934"/>
    <lineage>
        <taxon>Bacteria</taxon>
        <taxon>Bacillati</taxon>
        <taxon>Bacillota</taxon>
        <taxon>Bacilli</taxon>
        <taxon>Bacillales</taxon>
        <taxon>Anoxybacillaceae</taxon>
        <taxon>Anoxybacillus</taxon>
    </lineage>
</organism>
<evidence type="ECO:0000256" key="5">
    <source>
        <dbReference type="ARBA" id="ARBA00023136"/>
    </source>
</evidence>
<dbReference type="PANTHER" id="PTHR34296:SF2">
    <property type="entry name" value="ABC TRANSPORTER GUANOSINE-BINDING PROTEIN NUPN"/>
    <property type="match status" value="1"/>
</dbReference>
<dbReference type="PANTHER" id="PTHR34296">
    <property type="entry name" value="TRANSCRIPTIONAL ACTIVATOR PROTEIN MED"/>
    <property type="match status" value="1"/>
</dbReference>
<protein>
    <submittedName>
        <fullName evidence="9">Positive regulator of comK</fullName>
    </submittedName>
</protein>
<keyword evidence="10" id="KW-1185">Reference proteome</keyword>
<evidence type="ECO:0000259" key="8">
    <source>
        <dbReference type="Pfam" id="PF02608"/>
    </source>
</evidence>
<evidence type="ECO:0000256" key="6">
    <source>
        <dbReference type="ARBA" id="ARBA00023288"/>
    </source>
</evidence>
<evidence type="ECO:0000256" key="7">
    <source>
        <dbReference type="SAM" id="SignalP"/>
    </source>
</evidence>
<dbReference type="EMBL" id="LUCQ01000090">
    <property type="protein sequence ID" value="OAO79311.1"/>
    <property type="molecule type" value="Genomic_DNA"/>
</dbReference>
<sequence>MLMWRYTYLIFALLVILSSCAPAQLSSGHVQKVGLLVPDTIDDQVWGTKGYKGLLRIQAKFGAEVFYREGVNSKAATAHAVKQFHEKGVTLIFGHGSEYGEYFDEIAGQYPDVHFVFFNGEAKKKNVTSFNLQGHAMGFFGGMVAGHMTKTNNIGVIAAFEWQPEVDGFFEGALYENENAHVDVEYVQNWDDINTALEIAERMIADGVDVIYPAGDKFSVPIIEKMKEYGLYAIGYVTDQSDLGERTVLTSTVQHVDALYELVAQKFIDGELTSGTTYVDFQDGVVELGAFSPLVDESFQQKMTKAIERYKKTGKLPNE</sequence>
<dbReference type="InterPro" id="IPR028082">
    <property type="entry name" value="Peripla_BP_I"/>
</dbReference>